<dbReference type="InterPro" id="IPR032710">
    <property type="entry name" value="NTF2-like_dom_sf"/>
</dbReference>
<dbReference type="Proteomes" id="UP001432209">
    <property type="component" value="Chromosome"/>
</dbReference>
<name>A0ABZ1ZZG4_STRNV</name>
<evidence type="ECO:0000259" key="1">
    <source>
        <dbReference type="Pfam" id="PF02589"/>
    </source>
</evidence>
<dbReference type="RefSeq" id="WP_329074246.1">
    <property type="nucleotide sequence ID" value="NZ_CP109389.1"/>
</dbReference>
<dbReference type="InterPro" id="IPR024185">
    <property type="entry name" value="FTHF_cligase-like_sf"/>
</dbReference>
<dbReference type="Pfam" id="PF02589">
    <property type="entry name" value="LUD_dom"/>
    <property type="match status" value="1"/>
</dbReference>
<dbReference type="SUPFAM" id="SSF54427">
    <property type="entry name" value="NTF2-like"/>
    <property type="match status" value="1"/>
</dbReference>
<dbReference type="CDD" id="cd00531">
    <property type="entry name" value="NTF2_like"/>
    <property type="match status" value="1"/>
</dbReference>
<dbReference type="EMBL" id="CP109495">
    <property type="protein sequence ID" value="WUX50618.1"/>
    <property type="molecule type" value="Genomic_DNA"/>
</dbReference>
<dbReference type="PANTHER" id="PTHR36179:SF2">
    <property type="entry name" value="LUD DOMAIN-CONTAINING PROTEIN"/>
    <property type="match status" value="1"/>
</dbReference>
<dbReference type="InterPro" id="IPR037171">
    <property type="entry name" value="NagB/RpiA_transferase-like"/>
</dbReference>
<accession>A0ABZ1ZZG4</accession>
<proteinExistence type="predicted"/>
<dbReference type="Gene3D" id="3.10.450.50">
    <property type="match status" value="1"/>
</dbReference>
<evidence type="ECO:0000313" key="3">
    <source>
        <dbReference type="EMBL" id="WUX50618.1"/>
    </source>
</evidence>
<feature type="domain" description="SnoaL-like" evidence="2">
    <location>
        <begin position="6"/>
        <end position="127"/>
    </location>
</feature>
<organism evidence="3 4">
    <name type="scientific">Streptomyces niveus</name>
    <name type="common">Streptomyces spheroides</name>
    <dbReference type="NCBI Taxonomy" id="193462"/>
    <lineage>
        <taxon>Bacteria</taxon>
        <taxon>Bacillati</taxon>
        <taxon>Actinomycetota</taxon>
        <taxon>Actinomycetes</taxon>
        <taxon>Kitasatosporales</taxon>
        <taxon>Streptomycetaceae</taxon>
        <taxon>Streptomyces</taxon>
    </lineage>
</organism>
<dbReference type="Gene3D" id="3.40.50.10420">
    <property type="entry name" value="NagB/RpiA/CoA transferase-like"/>
    <property type="match status" value="1"/>
</dbReference>
<evidence type="ECO:0000313" key="4">
    <source>
        <dbReference type="Proteomes" id="UP001432209"/>
    </source>
</evidence>
<dbReference type="InterPro" id="IPR003741">
    <property type="entry name" value="LUD_dom"/>
</dbReference>
<reference evidence="3" key="1">
    <citation type="submission" date="2022-10" db="EMBL/GenBank/DDBJ databases">
        <title>The complete genomes of actinobacterial strains from the NBC collection.</title>
        <authorList>
            <person name="Joergensen T.S."/>
            <person name="Alvarez Arevalo M."/>
            <person name="Sterndorff E.B."/>
            <person name="Faurdal D."/>
            <person name="Vuksanovic O."/>
            <person name="Mourched A.-S."/>
            <person name="Charusanti P."/>
            <person name="Shaw S."/>
            <person name="Blin K."/>
            <person name="Weber T."/>
        </authorList>
    </citation>
    <scope>NUCLEOTIDE SEQUENCE</scope>
    <source>
        <strain evidence="3">NBC_01432</strain>
    </source>
</reference>
<feature type="domain" description="LUD" evidence="1">
    <location>
        <begin position="175"/>
        <end position="329"/>
    </location>
</feature>
<protein>
    <submittedName>
        <fullName evidence="3">LUD domain-containing protein</fullName>
    </submittedName>
</protein>
<dbReference type="PANTHER" id="PTHR36179">
    <property type="entry name" value="LUD_DOM DOMAIN-CONTAINING PROTEIN"/>
    <property type="match status" value="1"/>
</dbReference>
<sequence length="365" mass="39340">MSEFQVIADRVEIEALRGEYTDAAMVGERDRLVSLFTDDAVYRIPDADVALTGRDEIRAGTERLAGVWEYFVQTTHPGTILLDGDTASGRAYVSELGRLRDGTSMVNHGLFHDRYRRTSDGWKFTERLFEVRYYDSTPLPGSPHVVRPATNRPGDTMTTHIPATPHTDPASDEQLKRAAAALTAHGFTVEVLDDGAAARARVEALIPEGAGVFTAASETLRLSGIQDDINSSGRYRAVKPRVLAMDRATAADDIRRLLASPDVVVGSVAALTETGSLVVASGSGSQLPSYAGGAGLAIWIVGAQKVVPDLHTALRRVEDHALPLENARAQEVYGRPSAVNRLLVLNAEPHPGRGVVLLLREAIGF</sequence>
<gene>
    <name evidence="3" type="ORF">OG442_03075</name>
</gene>
<keyword evidence="4" id="KW-1185">Reference proteome</keyword>
<dbReference type="InterPro" id="IPR037401">
    <property type="entry name" value="SnoaL-like"/>
</dbReference>
<dbReference type="SUPFAM" id="SSF100950">
    <property type="entry name" value="NagB/RpiA/CoA transferase-like"/>
    <property type="match status" value="1"/>
</dbReference>
<dbReference type="Pfam" id="PF13577">
    <property type="entry name" value="SnoaL_4"/>
    <property type="match status" value="1"/>
</dbReference>
<evidence type="ECO:0000259" key="2">
    <source>
        <dbReference type="Pfam" id="PF13577"/>
    </source>
</evidence>